<name>A0A0D2DEK7_9EURO</name>
<dbReference type="PANTHER" id="PTHR42791:SF17">
    <property type="entry name" value="ACETYLTRANSFERASE, GNAT FAMILY FAMILY (AFU_ORTHOLOGUE AFUA_8G05690)"/>
    <property type="match status" value="1"/>
</dbReference>
<evidence type="ECO:0000313" key="2">
    <source>
        <dbReference type="EMBL" id="KIW40890.1"/>
    </source>
</evidence>
<dbReference type="VEuPathDB" id="FungiDB:PV06_06503"/>
<organism evidence="2 3">
    <name type="scientific">Exophiala oligosperma</name>
    <dbReference type="NCBI Taxonomy" id="215243"/>
    <lineage>
        <taxon>Eukaryota</taxon>
        <taxon>Fungi</taxon>
        <taxon>Dikarya</taxon>
        <taxon>Ascomycota</taxon>
        <taxon>Pezizomycotina</taxon>
        <taxon>Eurotiomycetes</taxon>
        <taxon>Chaetothyriomycetidae</taxon>
        <taxon>Chaetothyriales</taxon>
        <taxon>Herpotrichiellaceae</taxon>
        <taxon>Exophiala</taxon>
    </lineage>
</organism>
<dbReference type="Proteomes" id="UP000053342">
    <property type="component" value="Unassembled WGS sequence"/>
</dbReference>
<dbReference type="Gene3D" id="3.40.630.30">
    <property type="match status" value="1"/>
</dbReference>
<dbReference type="HOGENOM" id="CLU_060131_0_0_1"/>
<feature type="domain" description="N-acetyltransferase" evidence="1">
    <location>
        <begin position="47"/>
        <end position="184"/>
    </location>
</feature>
<dbReference type="AlphaFoldDB" id="A0A0D2DEK7"/>
<dbReference type="Pfam" id="PF00583">
    <property type="entry name" value="Acetyltransf_1"/>
    <property type="match status" value="1"/>
</dbReference>
<accession>A0A0D2DEK7</accession>
<gene>
    <name evidence="2" type="ORF">PV06_06503</name>
</gene>
<dbReference type="EMBL" id="KN847337">
    <property type="protein sequence ID" value="KIW40890.1"/>
    <property type="molecule type" value="Genomic_DNA"/>
</dbReference>
<dbReference type="STRING" id="215243.A0A0D2DEK7"/>
<evidence type="ECO:0000259" key="1">
    <source>
        <dbReference type="Pfam" id="PF00583"/>
    </source>
</evidence>
<dbReference type="SUPFAM" id="SSF55729">
    <property type="entry name" value="Acyl-CoA N-acyltransferases (Nat)"/>
    <property type="match status" value="1"/>
</dbReference>
<protein>
    <recommendedName>
        <fullName evidence="1">N-acetyltransferase domain-containing protein</fullName>
    </recommendedName>
</protein>
<dbReference type="InterPro" id="IPR016181">
    <property type="entry name" value="Acyl_CoA_acyltransferase"/>
</dbReference>
<proteinExistence type="predicted"/>
<dbReference type="GeneID" id="27358577"/>
<sequence>MGVVVVPALIPDVEKVYDCYFDAFKQEPMAAIMLDILFPGGVTEEFRKEHTKATLDWWHKSTTQYTWKVLDTEKNEIIGMILADGFVSERTEDERKYTGLPWLEGRERERAEAVVRPLWEMREKLWGGRPYVYVHAIAIKPEHQGLKAGMALILWGVDLADRADLPVYIEASPSTWTLYERVGFERINEKLVHKKEILGTDEDVEVPLMVRMPAAANGMTFDEWRANGYPPFEE</sequence>
<dbReference type="InterPro" id="IPR000182">
    <property type="entry name" value="GNAT_dom"/>
</dbReference>
<reference evidence="2 3" key="1">
    <citation type="submission" date="2015-01" db="EMBL/GenBank/DDBJ databases">
        <title>The Genome Sequence of Exophiala oligosperma CBS72588.</title>
        <authorList>
            <consortium name="The Broad Institute Genomics Platform"/>
            <person name="Cuomo C."/>
            <person name="de Hoog S."/>
            <person name="Gorbushina A."/>
            <person name="Stielow B."/>
            <person name="Teixiera M."/>
            <person name="Abouelleil A."/>
            <person name="Chapman S.B."/>
            <person name="Priest M."/>
            <person name="Young S.K."/>
            <person name="Wortman J."/>
            <person name="Nusbaum C."/>
            <person name="Birren B."/>
        </authorList>
    </citation>
    <scope>NUCLEOTIDE SEQUENCE [LARGE SCALE GENOMIC DNA]</scope>
    <source>
        <strain evidence="2 3">CBS 72588</strain>
    </source>
</reference>
<dbReference type="GO" id="GO:0016747">
    <property type="term" value="F:acyltransferase activity, transferring groups other than amino-acyl groups"/>
    <property type="evidence" value="ECO:0007669"/>
    <property type="project" value="InterPro"/>
</dbReference>
<dbReference type="RefSeq" id="XP_016261106.1">
    <property type="nucleotide sequence ID" value="XM_016407626.1"/>
</dbReference>
<dbReference type="InterPro" id="IPR052523">
    <property type="entry name" value="Trichothecene_AcTrans"/>
</dbReference>
<dbReference type="PANTHER" id="PTHR42791">
    <property type="entry name" value="GNAT FAMILY ACETYLTRANSFERASE"/>
    <property type="match status" value="1"/>
</dbReference>
<evidence type="ECO:0000313" key="3">
    <source>
        <dbReference type="Proteomes" id="UP000053342"/>
    </source>
</evidence>
<dbReference type="OrthoDB" id="2744543at2759"/>
<keyword evidence="3" id="KW-1185">Reference proteome</keyword>